<name>A0A2S5KJ28_9PROT</name>
<dbReference type="Proteomes" id="UP000238196">
    <property type="component" value="Unassembled WGS sequence"/>
</dbReference>
<sequence length="226" mass="24207">MSEVAKAQVVEESSAAVSKVAVLQQRAGAGVQAESPLHHVGLDHLALNVHQRGGVTLCEKKLLGHLVLRGNSANASLLKGIKKVLGVELPLAPLSCSAKGATSIQWMGPDEWLILVEGGSEFDIELALRNAIDGHLSLVNVSGGQTVLELSGPDARKVLQKSTPYDVHPGSFPVGKCVTTVFAKTQVLLQRTGEDSYEMVVRRSFSDYMWLWLQDASAEYGLVIKA</sequence>
<dbReference type="InterPro" id="IPR007375">
    <property type="entry name" value="SoxG"/>
</dbReference>
<gene>
    <name evidence="1" type="ORF">C4K68_25185</name>
</gene>
<dbReference type="GO" id="GO:0008115">
    <property type="term" value="F:sarcosine oxidase activity"/>
    <property type="evidence" value="ECO:0007669"/>
    <property type="project" value="InterPro"/>
</dbReference>
<dbReference type="Gene3D" id="3.30.70.1520">
    <property type="entry name" value="Heterotetrameric sarcosine oxidase"/>
    <property type="match status" value="1"/>
</dbReference>
<dbReference type="Pfam" id="PF04268">
    <property type="entry name" value="SoxG"/>
    <property type="match status" value="1"/>
</dbReference>
<comment type="caution">
    <text evidence="1">The sequence shown here is derived from an EMBL/GenBank/DDBJ whole genome shotgun (WGS) entry which is preliminary data.</text>
</comment>
<dbReference type="EMBL" id="PRLP01000143">
    <property type="protein sequence ID" value="PPC74613.1"/>
    <property type="molecule type" value="Genomic_DNA"/>
</dbReference>
<dbReference type="OrthoDB" id="9814782at2"/>
<dbReference type="NCBIfam" id="TIGR01375">
    <property type="entry name" value="soxG"/>
    <property type="match status" value="1"/>
</dbReference>
<dbReference type="AlphaFoldDB" id="A0A2S5KJ28"/>
<evidence type="ECO:0000313" key="1">
    <source>
        <dbReference type="EMBL" id="PPC74613.1"/>
    </source>
</evidence>
<dbReference type="InterPro" id="IPR027266">
    <property type="entry name" value="TrmE/GcvT-like"/>
</dbReference>
<evidence type="ECO:0000313" key="2">
    <source>
        <dbReference type="Proteomes" id="UP000238196"/>
    </source>
</evidence>
<proteinExistence type="predicted"/>
<organism evidence="1 2">
    <name type="scientific">Proteobacteria bacterium 228</name>
    <dbReference type="NCBI Taxonomy" id="2083153"/>
    <lineage>
        <taxon>Bacteria</taxon>
        <taxon>Pseudomonadati</taxon>
        <taxon>Pseudomonadota</taxon>
    </lineage>
</organism>
<dbReference type="SUPFAM" id="SSF103025">
    <property type="entry name" value="Folate-binding domain"/>
    <property type="match status" value="1"/>
</dbReference>
<dbReference type="InterPro" id="IPR006280">
    <property type="entry name" value="SoxG_het"/>
</dbReference>
<reference evidence="1 2" key="1">
    <citation type="submission" date="2018-02" db="EMBL/GenBank/DDBJ databases">
        <title>novel marine gammaproteobacteria from coastal saline agro ecosystem.</title>
        <authorList>
            <person name="Krishnan R."/>
            <person name="Ramesh Kumar N."/>
        </authorList>
    </citation>
    <scope>NUCLEOTIDE SEQUENCE [LARGE SCALE GENOMIC DNA]</scope>
    <source>
        <strain evidence="1 2">228</strain>
    </source>
</reference>
<dbReference type="GO" id="GO:1901053">
    <property type="term" value="P:sarcosine catabolic process"/>
    <property type="evidence" value="ECO:0007669"/>
    <property type="project" value="InterPro"/>
</dbReference>
<dbReference type="Gene3D" id="3.30.1360.120">
    <property type="entry name" value="Probable tRNA modification gtpase trme, domain 1"/>
    <property type="match status" value="1"/>
</dbReference>
<protein>
    <submittedName>
        <fullName evidence="1">Sarcosine oxidase subunit gamma</fullName>
    </submittedName>
</protein>
<accession>A0A2S5KJ28</accession>